<accession>A0A172TWE2</accession>
<evidence type="ECO:0000313" key="2">
    <source>
        <dbReference type="Proteomes" id="UP000077177"/>
    </source>
</evidence>
<organism evidence="1 2">
    <name type="scientific">Flavisolibacter tropicus</name>
    <dbReference type="NCBI Taxonomy" id="1492898"/>
    <lineage>
        <taxon>Bacteria</taxon>
        <taxon>Pseudomonadati</taxon>
        <taxon>Bacteroidota</taxon>
        <taxon>Chitinophagia</taxon>
        <taxon>Chitinophagales</taxon>
        <taxon>Chitinophagaceae</taxon>
        <taxon>Flavisolibacter</taxon>
    </lineage>
</organism>
<dbReference type="Proteomes" id="UP000077177">
    <property type="component" value="Chromosome"/>
</dbReference>
<dbReference type="KEGG" id="fla:SY85_13340"/>
<dbReference type="AlphaFoldDB" id="A0A172TWE2"/>
<evidence type="ECO:0008006" key="3">
    <source>
        <dbReference type="Google" id="ProtNLM"/>
    </source>
</evidence>
<dbReference type="PATRIC" id="fig|1492898.3.peg.2879"/>
<reference evidence="2" key="1">
    <citation type="submission" date="2015-01" db="EMBL/GenBank/DDBJ databases">
        <title>Flavisolibacter sp./LCS9/ whole genome sequencing.</title>
        <authorList>
            <person name="Kim M.K."/>
            <person name="Srinivasan S."/>
            <person name="Lee J.-J."/>
        </authorList>
    </citation>
    <scope>NUCLEOTIDE SEQUENCE [LARGE SCALE GENOMIC DNA]</scope>
    <source>
        <strain evidence="2">LCS9</strain>
    </source>
</reference>
<reference evidence="1 2" key="2">
    <citation type="journal article" date="2016" name="Int. J. Syst. Evol. Microbiol.">
        <title>Flavisolibacter tropicus sp. nov., isolated from tropical soil.</title>
        <authorList>
            <person name="Lee J.J."/>
            <person name="Kang M.S."/>
            <person name="Kim G.S."/>
            <person name="Lee C.S."/>
            <person name="Lim S."/>
            <person name="Lee J."/>
            <person name="Roh S.H."/>
            <person name="Kang H."/>
            <person name="Ha J.M."/>
            <person name="Bae S."/>
            <person name="Jung H.Y."/>
            <person name="Kim M.K."/>
        </authorList>
    </citation>
    <scope>NUCLEOTIDE SEQUENCE [LARGE SCALE GENOMIC DNA]</scope>
    <source>
        <strain evidence="1 2">LCS9</strain>
    </source>
</reference>
<evidence type="ECO:0000313" key="1">
    <source>
        <dbReference type="EMBL" id="ANE51350.1"/>
    </source>
</evidence>
<name>A0A172TWE2_9BACT</name>
<sequence>MRNLGENQGFTAIGQTVQFQYHFKPKEIGYAWISYYSPGRYQNTLTATAKDPTTVPPTLDYTISSEIRYRQISLGWKHFFKGWYDSEEPFNIYGSAGFGILFSKITNTYSQPIDSTVYMIPAKAAAGSDEARRLTFDLALGTEIRLGAGIYFYTDVRTWLQASSTPSPYYYDNRTPQVIMLNGGLRVLFD</sequence>
<protein>
    <recommendedName>
        <fullName evidence="3">Outer membrane protein beta-barrel domain-containing protein</fullName>
    </recommendedName>
</protein>
<proteinExistence type="predicted"/>
<dbReference type="EMBL" id="CP011390">
    <property type="protein sequence ID" value="ANE51350.1"/>
    <property type="molecule type" value="Genomic_DNA"/>
</dbReference>
<gene>
    <name evidence="1" type="ORF">SY85_13340</name>
</gene>
<keyword evidence="2" id="KW-1185">Reference proteome</keyword>